<protein>
    <submittedName>
        <fullName evidence="2">Uncharacterized protein</fullName>
    </submittedName>
</protein>
<keyword evidence="1" id="KW-1133">Transmembrane helix</keyword>
<evidence type="ECO:0000256" key="1">
    <source>
        <dbReference type="SAM" id="Phobius"/>
    </source>
</evidence>
<accession>A0A0F9J3P6</accession>
<reference evidence="2" key="1">
    <citation type="journal article" date="2015" name="Nature">
        <title>Complex archaea that bridge the gap between prokaryotes and eukaryotes.</title>
        <authorList>
            <person name="Spang A."/>
            <person name="Saw J.H."/>
            <person name="Jorgensen S.L."/>
            <person name="Zaremba-Niedzwiedzka K."/>
            <person name="Martijn J."/>
            <person name="Lind A.E."/>
            <person name="van Eijk R."/>
            <person name="Schleper C."/>
            <person name="Guy L."/>
            <person name="Ettema T.J."/>
        </authorList>
    </citation>
    <scope>NUCLEOTIDE SEQUENCE</scope>
</reference>
<keyword evidence="1" id="KW-0812">Transmembrane</keyword>
<dbReference type="AlphaFoldDB" id="A0A0F9J3P6"/>
<feature type="transmembrane region" description="Helical" evidence="1">
    <location>
        <begin position="6"/>
        <end position="28"/>
    </location>
</feature>
<keyword evidence="1" id="KW-0472">Membrane</keyword>
<dbReference type="EMBL" id="LAZR01012392">
    <property type="protein sequence ID" value="KKM27069.1"/>
    <property type="molecule type" value="Genomic_DNA"/>
</dbReference>
<evidence type="ECO:0000313" key="2">
    <source>
        <dbReference type="EMBL" id="KKM27069.1"/>
    </source>
</evidence>
<name>A0A0F9J3P6_9ZZZZ</name>
<sequence length="92" mass="10597">MNWTIIGLLITLIVILFGSISIAAYSILRLVDSGKRLSYYLNYYELLSNKYRLQLTRIGEIVEEFDPIHWSESDVMKLVSNIKTLTKLAGKK</sequence>
<proteinExistence type="predicted"/>
<organism evidence="2">
    <name type="scientific">marine sediment metagenome</name>
    <dbReference type="NCBI Taxonomy" id="412755"/>
    <lineage>
        <taxon>unclassified sequences</taxon>
        <taxon>metagenomes</taxon>
        <taxon>ecological metagenomes</taxon>
    </lineage>
</organism>
<gene>
    <name evidence="2" type="ORF">LCGC14_1578460</name>
</gene>
<comment type="caution">
    <text evidence="2">The sequence shown here is derived from an EMBL/GenBank/DDBJ whole genome shotgun (WGS) entry which is preliminary data.</text>
</comment>